<dbReference type="AlphaFoldDB" id="A0A366E493"/>
<dbReference type="EMBL" id="QNRE01000001">
    <property type="protein sequence ID" value="RBO96609.1"/>
    <property type="molecule type" value="Genomic_DNA"/>
</dbReference>
<organism evidence="3 4">
    <name type="scientific">Nocardia puris</name>
    <dbReference type="NCBI Taxonomy" id="208602"/>
    <lineage>
        <taxon>Bacteria</taxon>
        <taxon>Bacillati</taxon>
        <taxon>Actinomycetota</taxon>
        <taxon>Actinomycetes</taxon>
        <taxon>Mycobacteriales</taxon>
        <taxon>Nocardiaceae</taxon>
        <taxon>Nocardia</taxon>
    </lineage>
</organism>
<feature type="compositionally biased region" description="Low complexity" evidence="1">
    <location>
        <begin position="727"/>
        <end position="738"/>
    </location>
</feature>
<dbReference type="Pfam" id="PF25835">
    <property type="entry name" value="Fn3_SaeA_5th"/>
    <property type="match status" value="1"/>
</dbReference>
<keyword evidence="4" id="KW-1185">Reference proteome</keyword>
<dbReference type="InterPro" id="IPR058694">
    <property type="entry name" value="Fn3_SaeA_4th"/>
</dbReference>
<feature type="compositionally biased region" description="Low complexity" evidence="1">
    <location>
        <begin position="762"/>
        <end position="776"/>
    </location>
</feature>
<dbReference type="OrthoDB" id="3218246at2"/>
<feature type="region of interest" description="Disordered" evidence="1">
    <location>
        <begin position="694"/>
        <end position="957"/>
    </location>
</feature>
<feature type="region of interest" description="Disordered" evidence="1">
    <location>
        <begin position="328"/>
        <end position="402"/>
    </location>
</feature>
<comment type="caution">
    <text evidence="3">The sequence shown here is derived from an EMBL/GenBank/DDBJ whole genome shotgun (WGS) entry which is preliminary data.</text>
</comment>
<evidence type="ECO:0000313" key="4">
    <source>
        <dbReference type="Proteomes" id="UP000252586"/>
    </source>
</evidence>
<feature type="compositionally biased region" description="Low complexity" evidence="1">
    <location>
        <begin position="897"/>
        <end position="918"/>
    </location>
</feature>
<feature type="compositionally biased region" description="Polar residues" evidence="1">
    <location>
        <begin position="694"/>
        <end position="703"/>
    </location>
</feature>
<proteinExistence type="predicted"/>
<feature type="compositionally biased region" description="Low complexity" evidence="1">
    <location>
        <begin position="871"/>
        <end position="883"/>
    </location>
</feature>
<protein>
    <recommendedName>
        <fullName evidence="2">SaeA fourth Fn3-like domain-containing protein</fullName>
    </recommendedName>
</protein>
<evidence type="ECO:0000259" key="2">
    <source>
        <dbReference type="Pfam" id="PF25835"/>
    </source>
</evidence>
<reference evidence="3 4" key="1">
    <citation type="submission" date="2018-06" db="EMBL/GenBank/DDBJ databases">
        <title>Genomic Encyclopedia of Type Strains, Phase IV (KMG-IV): sequencing the most valuable type-strain genomes for metagenomic binning, comparative biology and taxonomic classification.</title>
        <authorList>
            <person name="Goeker M."/>
        </authorList>
    </citation>
    <scope>NUCLEOTIDE SEQUENCE [LARGE SCALE GENOMIC DNA]</scope>
    <source>
        <strain evidence="3 4">DSM 44599</strain>
    </source>
</reference>
<evidence type="ECO:0000256" key="1">
    <source>
        <dbReference type="SAM" id="MobiDB-lite"/>
    </source>
</evidence>
<feature type="compositionally biased region" description="Low complexity" evidence="1">
    <location>
        <begin position="381"/>
        <end position="397"/>
    </location>
</feature>
<dbReference type="RefSeq" id="WP_067512915.1">
    <property type="nucleotide sequence ID" value="NZ_QNRE01000001.1"/>
</dbReference>
<feature type="compositionally biased region" description="Low complexity" evidence="1">
    <location>
        <begin position="929"/>
        <end position="947"/>
    </location>
</feature>
<accession>A0A366E493</accession>
<name>A0A366E493_9NOCA</name>
<evidence type="ECO:0000313" key="3">
    <source>
        <dbReference type="EMBL" id="RBO96609.1"/>
    </source>
</evidence>
<dbReference type="Proteomes" id="UP000252586">
    <property type="component" value="Unassembled WGS sequence"/>
</dbReference>
<sequence>MHAFDPNDYRKRVLAAVERRGGPEHSDPFELYDIPLDEAETLSDAEVSARVDEVWGFWQKQRDHPKYRVLVGLLVESHDRLSYLLLNASARGAEALRIRQERELRDAERYEMLDTAISRLVQRHGGIPAAKVAGLEEIGAMGGLTAAEIAARLRRHRVIQEAPAPAASAPATVLTDQRRKQIKQLLGEWERLVDGPPAPTLLGLLGLDPTRATHTGEIRLRAEALRARARELPAGRMRAVLDELLVHVQDLLEPGGAVVAEYVAAIREDVAAELRPKVRAAVLVEDELVGEDYEFLRDEAIELGLDHAGAVALLAELAADLGARVGEPTGPNSFSQGAAAPGSHAHAPAPASGSYSQTPGARSRTPAPGPGSHSRTPAPGPGSYSRSPAAGSPAPSRRQWEEPLKEARAALRAGRAQEAARHIARARQFDPAGDGATPIRSVSDEVERVLSEAATHWRVALAAVAAKRYVEALDRLGQLRRTAADVPPPNGSASGLDQLIADAERAVAEVDRLVAAADSGPAADRSRTLLAARDMCVDHPGVLEALAATPLASPGAVRASRLPSGSVEIRWEPSSTAGVSYRVTRLQPDGSWKVVGRTRTTDIEDGGAPAGELAVYAVAAADSGRYSEAVRSDAPRSPSVNESSAPGIGAVGGATASAGASSAQPRYVAPASGSATAGNAATGEDVASAWTATTSEHGATAPTSGPDVSAAAVDPTVRGSEPVAGSATGTGPTTAPGGQERVADAPNAGGAKKIDYRRPPRAARATAPAPTSSASTVETHVPSADPAQRELPSAGAESSAEHSVAEGSEPGYEQVRAASIPNPGDAATGAVAGHSGGRLDESGEASAASATAAAPAETVRFPAGSVPQRDPSAGAESPSGSPGDVAPARAAAPQGDPSSGTGSSAGAPTASSPAAAGAVLPQDSQSPDTAEPSAMSAAAATTSNHAAPQGDPMPDGIPVVSALRENGGLLQFDWPTGVTEVMVAARPDAPPLTPDDPQARAWKVTNMRYEIDGGVRVPADLPRPCHVAVASCRREPNGRLIVAGGFAPTTHILWPHP</sequence>
<feature type="compositionally biased region" description="Low complexity" evidence="1">
    <location>
        <begin position="844"/>
        <end position="858"/>
    </location>
</feature>
<gene>
    <name evidence="3" type="ORF">DFR74_101625</name>
</gene>
<feature type="compositionally biased region" description="Low complexity" evidence="1">
    <location>
        <begin position="337"/>
        <end position="354"/>
    </location>
</feature>
<dbReference type="STRING" id="1210090.GCA_001613185_05622"/>
<feature type="domain" description="SaeA fourth Fn3-like" evidence="2">
    <location>
        <begin position="968"/>
        <end position="1032"/>
    </location>
</feature>